<keyword evidence="8 13" id="KW-0457">Lysine biosynthesis</keyword>
<evidence type="ECO:0000256" key="12">
    <source>
        <dbReference type="ARBA" id="ARBA00049396"/>
    </source>
</evidence>
<dbReference type="Proteomes" id="UP000240811">
    <property type="component" value="Unassembled WGS sequence"/>
</dbReference>
<evidence type="ECO:0000256" key="7">
    <source>
        <dbReference type="ARBA" id="ARBA00023027"/>
    </source>
</evidence>
<evidence type="ECO:0000256" key="1">
    <source>
        <dbReference type="ARBA" id="ARBA00006642"/>
    </source>
</evidence>
<dbReference type="GO" id="GO:0005829">
    <property type="term" value="C:cytosol"/>
    <property type="evidence" value="ECO:0007669"/>
    <property type="project" value="TreeGrafter"/>
</dbReference>
<comment type="caution">
    <text evidence="13">Lacks conserved residue(s) required for the propagation of feature annotation.</text>
</comment>
<comment type="similarity">
    <text evidence="1 13">Belongs to the DapB family.</text>
</comment>
<keyword evidence="2 13" id="KW-0963">Cytoplasm</keyword>
<dbReference type="Pfam" id="PF05173">
    <property type="entry name" value="DapB_C"/>
    <property type="match status" value="1"/>
</dbReference>
<dbReference type="PANTHER" id="PTHR20836">
    <property type="entry name" value="DIHYDRODIPICOLINATE REDUCTASE"/>
    <property type="match status" value="1"/>
</dbReference>
<evidence type="ECO:0000256" key="3">
    <source>
        <dbReference type="ARBA" id="ARBA00022605"/>
    </source>
</evidence>
<dbReference type="GO" id="GO:0009089">
    <property type="term" value="P:lysine biosynthetic process via diaminopimelate"/>
    <property type="evidence" value="ECO:0007669"/>
    <property type="project" value="UniProtKB-UniRule"/>
</dbReference>
<dbReference type="Gene3D" id="3.30.360.10">
    <property type="entry name" value="Dihydrodipicolinate Reductase, domain 2"/>
    <property type="match status" value="1"/>
</dbReference>
<dbReference type="HAMAP" id="MF_00102">
    <property type="entry name" value="DapB"/>
    <property type="match status" value="1"/>
</dbReference>
<dbReference type="GO" id="GO:0016726">
    <property type="term" value="F:oxidoreductase activity, acting on CH or CH2 groups, NAD or NADP as acceptor"/>
    <property type="evidence" value="ECO:0007669"/>
    <property type="project" value="UniProtKB-UniRule"/>
</dbReference>
<feature type="domain" description="Dihydrodipicolinate reductase N-terminal" evidence="14">
    <location>
        <begin position="6"/>
        <end position="129"/>
    </location>
</feature>
<feature type="active site" description="Proton donor/acceptor" evidence="13">
    <location>
        <position position="160"/>
    </location>
</feature>
<keyword evidence="3 13" id="KW-0028">Amino-acid biosynthesis</keyword>
<keyword evidence="4 13" id="KW-0521">NADP</keyword>
<keyword evidence="7 13" id="KW-0520">NAD</keyword>
<evidence type="ECO:0000256" key="5">
    <source>
        <dbReference type="ARBA" id="ARBA00022915"/>
    </source>
</evidence>
<dbReference type="InterPro" id="IPR023940">
    <property type="entry name" value="DHDPR_bac"/>
</dbReference>
<comment type="subcellular location">
    <subcellularLocation>
        <location evidence="13">Cytoplasm</location>
    </subcellularLocation>
</comment>
<dbReference type="SUPFAM" id="SSF51735">
    <property type="entry name" value="NAD(P)-binding Rossmann-fold domains"/>
    <property type="match status" value="1"/>
</dbReference>
<comment type="caution">
    <text evidence="13">Was originally thought to be a dihydrodipicolinate reductase (DHDPR), catalyzing the conversion of dihydrodipicolinate to tetrahydrodipicolinate. However, it was shown in E.coli that the substrate of the enzymatic reaction is not dihydrodipicolinate (DHDP) but in fact (2S,4S)-4-hydroxy-2,3,4,5-tetrahydrodipicolinic acid (HTPA), the product released by the DapA-catalyzed reaction.</text>
</comment>
<dbReference type="NCBIfam" id="TIGR00036">
    <property type="entry name" value="dapB"/>
    <property type="match status" value="1"/>
</dbReference>
<dbReference type="GO" id="GO:0008839">
    <property type="term" value="F:4-hydroxy-tetrahydrodipicolinate reductase"/>
    <property type="evidence" value="ECO:0007669"/>
    <property type="project" value="UniProtKB-UniRule"/>
</dbReference>
<feature type="binding site" evidence="13">
    <location>
        <begin position="170"/>
        <end position="171"/>
    </location>
    <ligand>
        <name>(S)-2,3,4,5-tetrahydrodipicolinate</name>
        <dbReference type="ChEBI" id="CHEBI:16845"/>
    </ligand>
</feature>
<comment type="catalytic activity">
    <reaction evidence="12 13">
        <text>(S)-2,3,4,5-tetrahydrodipicolinate + NAD(+) + H2O = (2S,4S)-4-hydroxy-2,3,4,5-tetrahydrodipicolinate + NADH + H(+)</text>
        <dbReference type="Rhea" id="RHEA:35323"/>
        <dbReference type="ChEBI" id="CHEBI:15377"/>
        <dbReference type="ChEBI" id="CHEBI:15378"/>
        <dbReference type="ChEBI" id="CHEBI:16845"/>
        <dbReference type="ChEBI" id="CHEBI:57540"/>
        <dbReference type="ChEBI" id="CHEBI:57945"/>
        <dbReference type="ChEBI" id="CHEBI:67139"/>
        <dbReference type="EC" id="1.17.1.8"/>
    </reaction>
</comment>
<evidence type="ECO:0000256" key="13">
    <source>
        <dbReference type="HAMAP-Rule" id="MF_00102"/>
    </source>
</evidence>
<dbReference type="GO" id="GO:0019877">
    <property type="term" value="P:diaminopimelate biosynthetic process"/>
    <property type="evidence" value="ECO:0007669"/>
    <property type="project" value="UniProtKB-UniRule"/>
</dbReference>
<evidence type="ECO:0000259" key="14">
    <source>
        <dbReference type="Pfam" id="PF01113"/>
    </source>
</evidence>
<comment type="subunit">
    <text evidence="13">Homotetramer.</text>
</comment>
<dbReference type="InterPro" id="IPR036291">
    <property type="entry name" value="NAD(P)-bd_dom_sf"/>
</dbReference>
<organism evidence="16 17">
    <name type="scientific">Candidatus Liberibacter europaeus</name>
    <dbReference type="NCBI Taxonomy" id="744859"/>
    <lineage>
        <taxon>Bacteria</taxon>
        <taxon>Pseudomonadati</taxon>
        <taxon>Pseudomonadota</taxon>
        <taxon>Alphaproteobacteria</taxon>
        <taxon>Hyphomicrobiales</taxon>
        <taxon>Rhizobiaceae</taxon>
        <taxon>Liberibacter</taxon>
    </lineage>
</organism>
<evidence type="ECO:0000259" key="15">
    <source>
        <dbReference type="Pfam" id="PF05173"/>
    </source>
</evidence>
<evidence type="ECO:0000256" key="6">
    <source>
        <dbReference type="ARBA" id="ARBA00023002"/>
    </source>
</evidence>
<sequence length="281" mass="30137">MQEHPMKIAVVGGGGRMGKSLIKVIHENPSVVLQSVIVRKGSSLVGKDVSSVIGISPIGVKFSDDISKSLQSIDGIIDFSSPACTLETLEISSKMNLVYVIGTTGFSLQENERINSFALHSRIVKSGNMSLGINFLSLLVKFAARCLPANHWDFEILEMHHRHKLDSPSGTALFLGEAIANGRNSNISDSFMLNRNKQDCVREEGSIGFATLRGGSVVGEHSVVIAGEGESIMLSHSAYDRSIFARGAVTAAIWALSKAPGLYSMLDVLDFGVFGNGKINE</sequence>
<feature type="binding site" evidence="13">
    <location>
        <begin position="126"/>
        <end position="129"/>
    </location>
    <ligand>
        <name>NAD(+)</name>
        <dbReference type="ChEBI" id="CHEBI:57540"/>
    </ligand>
</feature>
<dbReference type="EMBL" id="PSQJ01000002">
    <property type="protein sequence ID" value="PTL86664.1"/>
    <property type="molecule type" value="Genomic_DNA"/>
</dbReference>
<reference evidence="17" key="1">
    <citation type="submission" date="2018-02" db="EMBL/GenBank/DDBJ databases">
        <title>Genome sequence of Candidatus Liberibacter europaeus.</title>
        <authorList>
            <person name="Frampton R.A."/>
            <person name="Thompson S.M."/>
            <person name="David C."/>
            <person name="Addison S.M."/>
            <person name="Smith G.R."/>
        </authorList>
    </citation>
    <scope>NUCLEOTIDE SEQUENCE [LARGE SCALE GENOMIC DNA]</scope>
</reference>
<dbReference type="CDD" id="cd02274">
    <property type="entry name" value="DHDPR_N"/>
    <property type="match status" value="1"/>
</dbReference>
<dbReference type="GO" id="GO:0050661">
    <property type="term" value="F:NADP binding"/>
    <property type="evidence" value="ECO:0007669"/>
    <property type="project" value="UniProtKB-UniRule"/>
</dbReference>
<evidence type="ECO:0000256" key="9">
    <source>
        <dbReference type="ARBA" id="ARBA00037922"/>
    </source>
</evidence>
<dbReference type="InterPro" id="IPR000846">
    <property type="entry name" value="DapB_N"/>
</dbReference>
<dbReference type="Pfam" id="PF01113">
    <property type="entry name" value="DapB_N"/>
    <property type="match status" value="1"/>
</dbReference>
<evidence type="ECO:0000256" key="4">
    <source>
        <dbReference type="ARBA" id="ARBA00022857"/>
    </source>
</evidence>
<evidence type="ECO:0000313" key="17">
    <source>
        <dbReference type="Proteomes" id="UP000240811"/>
    </source>
</evidence>
<dbReference type="Gene3D" id="3.40.50.720">
    <property type="entry name" value="NAD(P)-binding Rossmann-like Domain"/>
    <property type="match status" value="1"/>
</dbReference>
<feature type="binding site" evidence="13">
    <location>
        <begin position="102"/>
        <end position="104"/>
    </location>
    <ligand>
        <name>NAD(+)</name>
        <dbReference type="ChEBI" id="CHEBI:57540"/>
    </ligand>
</feature>
<evidence type="ECO:0000256" key="10">
    <source>
        <dbReference type="ARBA" id="ARBA00038983"/>
    </source>
</evidence>
<dbReference type="PROSITE" id="PS01298">
    <property type="entry name" value="DAPB"/>
    <property type="match status" value="1"/>
</dbReference>
<evidence type="ECO:0000256" key="2">
    <source>
        <dbReference type="ARBA" id="ARBA00022490"/>
    </source>
</evidence>
<dbReference type="GO" id="GO:0051287">
    <property type="term" value="F:NAD binding"/>
    <property type="evidence" value="ECO:0007669"/>
    <property type="project" value="UniProtKB-UniRule"/>
</dbReference>
<feature type="binding site" evidence="13">
    <location>
        <position position="40"/>
    </location>
    <ligand>
        <name>NADP(+)</name>
        <dbReference type="ChEBI" id="CHEBI:58349"/>
    </ligand>
</feature>
<comment type="caution">
    <text evidence="16">The sequence shown here is derived from an EMBL/GenBank/DDBJ whole genome shotgun (WGS) entry which is preliminary data.</text>
</comment>
<evidence type="ECO:0000256" key="11">
    <source>
        <dbReference type="ARBA" id="ARBA00049080"/>
    </source>
</evidence>
<comment type="pathway">
    <text evidence="9 13">Amino-acid biosynthesis; L-lysine biosynthesis via DAP pathway; (S)-tetrahydrodipicolinate from L-aspartate: step 4/4.</text>
</comment>
<keyword evidence="6 13" id="KW-0560">Oxidoreductase</keyword>
<dbReference type="SUPFAM" id="SSF55347">
    <property type="entry name" value="Glyceraldehyde-3-phosphate dehydrogenase-like, C-terminal domain"/>
    <property type="match status" value="1"/>
</dbReference>
<feature type="binding site" evidence="13">
    <location>
        <position position="161"/>
    </location>
    <ligand>
        <name>(S)-2,3,4,5-tetrahydrodipicolinate</name>
        <dbReference type="ChEBI" id="CHEBI:16845"/>
    </ligand>
</feature>
<accession>A0A2T4VY15</accession>
<evidence type="ECO:0000256" key="8">
    <source>
        <dbReference type="ARBA" id="ARBA00023154"/>
    </source>
</evidence>
<dbReference type="EC" id="1.17.1.8" evidence="10 13"/>
<evidence type="ECO:0000313" key="16">
    <source>
        <dbReference type="EMBL" id="PTL86664.1"/>
    </source>
</evidence>
<dbReference type="PANTHER" id="PTHR20836:SF0">
    <property type="entry name" value="4-HYDROXY-TETRAHYDRODIPICOLINATE REDUCTASE 1, CHLOROPLASTIC-RELATED"/>
    <property type="match status" value="1"/>
</dbReference>
<feature type="domain" description="Dihydrodipicolinate reductase C-terminal" evidence="15">
    <location>
        <begin position="132"/>
        <end position="269"/>
    </location>
</feature>
<dbReference type="PIRSF" id="PIRSF000161">
    <property type="entry name" value="DHPR"/>
    <property type="match status" value="1"/>
</dbReference>
<dbReference type="AlphaFoldDB" id="A0A2T4VY15"/>
<comment type="function">
    <text evidence="13">Catalyzes the conversion of 4-hydroxy-tetrahydrodipicolinate (HTPA) to tetrahydrodipicolinate.</text>
</comment>
<comment type="catalytic activity">
    <reaction evidence="11 13">
        <text>(S)-2,3,4,5-tetrahydrodipicolinate + NADP(+) + H2O = (2S,4S)-4-hydroxy-2,3,4,5-tetrahydrodipicolinate + NADPH + H(+)</text>
        <dbReference type="Rhea" id="RHEA:35331"/>
        <dbReference type="ChEBI" id="CHEBI:15377"/>
        <dbReference type="ChEBI" id="CHEBI:15378"/>
        <dbReference type="ChEBI" id="CHEBI:16845"/>
        <dbReference type="ChEBI" id="CHEBI:57783"/>
        <dbReference type="ChEBI" id="CHEBI:58349"/>
        <dbReference type="ChEBI" id="CHEBI:67139"/>
        <dbReference type="EC" id="1.17.1.8"/>
    </reaction>
</comment>
<dbReference type="InterPro" id="IPR022664">
    <property type="entry name" value="DapB_N_CS"/>
</dbReference>
<gene>
    <name evidence="13" type="primary">dapB</name>
    <name evidence="16" type="ORF">C4617_02270</name>
</gene>
<feature type="active site" description="Proton donor" evidence="13">
    <location>
        <position position="164"/>
    </location>
</feature>
<proteinExistence type="inferred from homology"/>
<dbReference type="InterPro" id="IPR022663">
    <property type="entry name" value="DapB_C"/>
</dbReference>
<protein>
    <recommendedName>
        <fullName evidence="10 13">4-hydroxy-tetrahydrodipicolinate reductase</fullName>
        <shortName evidence="13">HTPA reductase</shortName>
        <ecNumber evidence="10 13">1.17.1.8</ecNumber>
    </recommendedName>
</protein>
<name>A0A2T4VY15_9HYPH</name>
<dbReference type="UniPathway" id="UPA00034">
    <property type="reaction ID" value="UER00018"/>
</dbReference>
<keyword evidence="5 13" id="KW-0220">Diaminopimelate biosynthesis</keyword>
<feature type="binding site" evidence="13">
    <location>
        <begin position="12"/>
        <end position="17"/>
    </location>
    <ligand>
        <name>NAD(+)</name>
        <dbReference type="ChEBI" id="CHEBI:57540"/>
    </ligand>
</feature>